<dbReference type="AlphaFoldDB" id="A0AA39S7W6"/>
<protein>
    <submittedName>
        <fullName evidence="1">Uncharacterized protein</fullName>
    </submittedName>
</protein>
<reference evidence="1" key="1">
    <citation type="journal article" date="2022" name="Plant J.">
        <title>Strategies of tolerance reflected in two North American maple genomes.</title>
        <authorList>
            <person name="McEvoy S.L."/>
            <person name="Sezen U.U."/>
            <person name="Trouern-Trend A."/>
            <person name="McMahon S.M."/>
            <person name="Schaberg P.G."/>
            <person name="Yang J."/>
            <person name="Wegrzyn J.L."/>
            <person name="Swenson N.G."/>
        </authorList>
    </citation>
    <scope>NUCLEOTIDE SEQUENCE</scope>
    <source>
        <strain evidence="1">NS2018</strain>
    </source>
</reference>
<evidence type="ECO:0000313" key="1">
    <source>
        <dbReference type="EMBL" id="KAK0586624.1"/>
    </source>
</evidence>
<proteinExistence type="predicted"/>
<accession>A0AA39S7W6</accession>
<sequence length="98" mass="10924">MTDPEAQTCALGWPFAYYRMLRNRVWVQWCGGTAAGSRLKDGEDGAVTMLAARLGNRSNAAARRPQIGPTVTALQRLPEGLKATRKLRVGWYRPYRDG</sequence>
<keyword evidence="2" id="KW-1185">Reference proteome</keyword>
<reference evidence="1" key="2">
    <citation type="submission" date="2023-06" db="EMBL/GenBank/DDBJ databases">
        <authorList>
            <person name="Swenson N.G."/>
            <person name="Wegrzyn J.L."/>
            <person name="Mcevoy S.L."/>
        </authorList>
    </citation>
    <scope>NUCLEOTIDE SEQUENCE</scope>
    <source>
        <strain evidence="1">NS2018</strain>
        <tissue evidence="1">Leaf</tissue>
    </source>
</reference>
<gene>
    <name evidence="1" type="ORF">LWI29_009831</name>
</gene>
<name>A0AA39S7W6_ACESA</name>
<dbReference type="Proteomes" id="UP001168877">
    <property type="component" value="Unassembled WGS sequence"/>
</dbReference>
<comment type="caution">
    <text evidence="1">The sequence shown here is derived from an EMBL/GenBank/DDBJ whole genome shotgun (WGS) entry which is preliminary data.</text>
</comment>
<dbReference type="EMBL" id="JAUESC010000382">
    <property type="protein sequence ID" value="KAK0586624.1"/>
    <property type="molecule type" value="Genomic_DNA"/>
</dbReference>
<organism evidence="1 2">
    <name type="scientific">Acer saccharum</name>
    <name type="common">Sugar maple</name>
    <dbReference type="NCBI Taxonomy" id="4024"/>
    <lineage>
        <taxon>Eukaryota</taxon>
        <taxon>Viridiplantae</taxon>
        <taxon>Streptophyta</taxon>
        <taxon>Embryophyta</taxon>
        <taxon>Tracheophyta</taxon>
        <taxon>Spermatophyta</taxon>
        <taxon>Magnoliopsida</taxon>
        <taxon>eudicotyledons</taxon>
        <taxon>Gunneridae</taxon>
        <taxon>Pentapetalae</taxon>
        <taxon>rosids</taxon>
        <taxon>malvids</taxon>
        <taxon>Sapindales</taxon>
        <taxon>Sapindaceae</taxon>
        <taxon>Hippocastanoideae</taxon>
        <taxon>Acereae</taxon>
        <taxon>Acer</taxon>
    </lineage>
</organism>
<evidence type="ECO:0000313" key="2">
    <source>
        <dbReference type="Proteomes" id="UP001168877"/>
    </source>
</evidence>